<organism evidence="10 11">
    <name type="scientific">Sedimentimonas flavescens</name>
    <dbReference type="NCBI Taxonomy" id="2851012"/>
    <lineage>
        <taxon>Bacteria</taxon>
        <taxon>Pseudomonadati</taxon>
        <taxon>Pseudomonadota</taxon>
        <taxon>Alphaproteobacteria</taxon>
        <taxon>Rhodobacterales</taxon>
        <taxon>Rhodobacter group</taxon>
        <taxon>Sedimentimonas</taxon>
    </lineage>
</organism>
<dbReference type="InterPro" id="IPR002125">
    <property type="entry name" value="CMP_dCMP_dom"/>
</dbReference>
<dbReference type="InterPro" id="IPR016192">
    <property type="entry name" value="APOBEC/CMP_deaminase_Zn-bd"/>
</dbReference>
<dbReference type="Pfam" id="PF00383">
    <property type="entry name" value="dCMP_cyt_deam_1"/>
    <property type="match status" value="1"/>
</dbReference>
<keyword evidence="11" id="KW-1185">Reference proteome</keyword>
<comment type="cofactor">
    <cofactor evidence="8">
        <name>Zn(2+)</name>
        <dbReference type="ChEBI" id="CHEBI:29105"/>
    </cofactor>
    <text evidence="8">Binds 1 zinc ion per subunit.</text>
</comment>
<evidence type="ECO:0000313" key="10">
    <source>
        <dbReference type="EMBL" id="MCV2879430.1"/>
    </source>
</evidence>
<evidence type="ECO:0000256" key="6">
    <source>
        <dbReference type="ARBA" id="ARBA00022833"/>
    </source>
</evidence>
<feature type="domain" description="CMP/dCMP-type deaminase" evidence="9">
    <location>
        <begin position="1"/>
        <end position="111"/>
    </location>
</feature>
<keyword evidence="6 8" id="KW-0862">Zinc</keyword>
<keyword evidence="3 8" id="KW-0819">tRNA processing</keyword>
<feature type="binding site" evidence="8">
    <location>
        <position position="83"/>
    </location>
    <ligand>
        <name>Zn(2+)</name>
        <dbReference type="ChEBI" id="CHEBI:29105"/>
        <note>catalytic</note>
    </ligand>
</feature>
<sequence length="149" mass="15836">MEFISHMHLALEEARAAAGRGEVPVGAVVISPTGEVVGRAGNRTRELSDPTAHAEILAMRMACAAAGSERLPGHDLYVTLEPCPMCASAISQARIARLYYGAADPKSGGVAQGPRVFAHPQCHHVPEVYDGIGASEAERMLKDFFAARR</sequence>
<evidence type="ECO:0000256" key="1">
    <source>
        <dbReference type="ARBA" id="ARBA00010669"/>
    </source>
</evidence>
<evidence type="ECO:0000256" key="5">
    <source>
        <dbReference type="ARBA" id="ARBA00022801"/>
    </source>
</evidence>
<dbReference type="RefSeq" id="WP_263848070.1">
    <property type="nucleotide sequence ID" value="NZ_JAOWKW010000009.1"/>
</dbReference>
<proteinExistence type="inferred from homology"/>
<dbReference type="CDD" id="cd01285">
    <property type="entry name" value="nucleoside_deaminase"/>
    <property type="match status" value="1"/>
</dbReference>
<keyword evidence="5 8" id="KW-0378">Hydrolase</keyword>
<keyword evidence="4 8" id="KW-0479">Metal-binding</keyword>
<dbReference type="InterPro" id="IPR016193">
    <property type="entry name" value="Cytidine_deaminase-like"/>
</dbReference>
<evidence type="ECO:0000259" key="9">
    <source>
        <dbReference type="PROSITE" id="PS51747"/>
    </source>
</evidence>
<comment type="function">
    <text evidence="8">Catalyzes the deamination of adenosine to inosine at the wobble position 34 of tRNA(Arg2).</text>
</comment>
<dbReference type="Gene3D" id="3.40.140.10">
    <property type="entry name" value="Cytidine Deaminase, domain 2"/>
    <property type="match status" value="1"/>
</dbReference>
<comment type="subunit">
    <text evidence="2 8">Homodimer.</text>
</comment>
<evidence type="ECO:0000256" key="3">
    <source>
        <dbReference type="ARBA" id="ARBA00022694"/>
    </source>
</evidence>
<dbReference type="SUPFAM" id="SSF53927">
    <property type="entry name" value="Cytidine deaminase-like"/>
    <property type="match status" value="1"/>
</dbReference>
<evidence type="ECO:0000256" key="7">
    <source>
        <dbReference type="ARBA" id="ARBA00048045"/>
    </source>
</evidence>
<dbReference type="PROSITE" id="PS51747">
    <property type="entry name" value="CYT_DCMP_DEAMINASES_2"/>
    <property type="match status" value="1"/>
</dbReference>
<feature type="active site" description="Proton donor" evidence="8">
    <location>
        <position position="55"/>
    </location>
</feature>
<feature type="binding site" evidence="8">
    <location>
        <position position="53"/>
    </location>
    <ligand>
        <name>Zn(2+)</name>
        <dbReference type="ChEBI" id="CHEBI:29105"/>
        <note>catalytic</note>
    </ligand>
</feature>
<dbReference type="HAMAP" id="MF_00972">
    <property type="entry name" value="tRNA_aden_deaminase"/>
    <property type="match status" value="1"/>
</dbReference>
<feature type="binding site" evidence="8">
    <location>
        <position position="86"/>
    </location>
    <ligand>
        <name>Zn(2+)</name>
        <dbReference type="ChEBI" id="CHEBI:29105"/>
        <note>catalytic</note>
    </ligand>
</feature>
<dbReference type="Proteomes" id="UP001526166">
    <property type="component" value="Unassembled WGS sequence"/>
</dbReference>
<gene>
    <name evidence="8" type="primary">tadA</name>
    <name evidence="10" type="ORF">OE699_11270</name>
</gene>
<dbReference type="PANTHER" id="PTHR11079:SF202">
    <property type="entry name" value="TRNA-SPECIFIC ADENOSINE DEAMINASE"/>
    <property type="match status" value="1"/>
</dbReference>
<dbReference type="InterPro" id="IPR028883">
    <property type="entry name" value="tRNA_aden_deaminase"/>
</dbReference>
<comment type="similarity">
    <text evidence="1">Belongs to the cytidine and deoxycytidylate deaminase family. ADAT2 subfamily.</text>
</comment>
<evidence type="ECO:0000256" key="2">
    <source>
        <dbReference type="ARBA" id="ARBA00011738"/>
    </source>
</evidence>
<dbReference type="PANTHER" id="PTHR11079">
    <property type="entry name" value="CYTOSINE DEAMINASE FAMILY MEMBER"/>
    <property type="match status" value="1"/>
</dbReference>
<dbReference type="EMBL" id="JAOWKW010000009">
    <property type="protein sequence ID" value="MCV2879430.1"/>
    <property type="molecule type" value="Genomic_DNA"/>
</dbReference>
<comment type="caution">
    <text evidence="10">The sequence shown here is derived from an EMBL/GenBank/DDBJ whole genome shotgun (WGS) entry which is preliminary data.</text>
</comment>
<protein>
    <recommendedName>
        <fullName evidence="8">tRNA-specific adenosine deaminase</fullName>
        <ecNumber evidence="8">3.5.4.33</ecNumber>
    </recommendedName>
</protein>
<dbReference type="EC" id="3.5.4.33" evidence="8"/>
<evidence type="ECO:0000256" key="4">
    <source>
        <dbReference type="ARBA" id="ARBA00022723"/>
    </source>
</evidence>
<dbReference type="PROSITE" id="PS00903">
    <property type="entry name" value="CYT_DCMP_DEAMINASES_1"/>
    <property type="match status" value="1"/>
</dbReference>
<accession>A0ABT3A0E3</accession>
<evidence type="ECO:0000313" key="11">
    <source>
        <dbReference type="Proteomes" id="UP001526166"/>
    </source>
</evidence>
<name>A0ABT3A0E3_9RHOB</name>
<comment type="catalytic activity">
    <reaction evidence="7 8">
        <text>adenosine(34) in tRNA + H2O + H(+) = inosine(34) in tRNA + NH4(+)</text>
        <dbReference type="Rhea" id="RHEA:43168"/>
        <dbReference type="Rhea" id="RHEA-COMP:10373"/>
        <dbReference type="Rhea" id="RHEA-COMP:10374"/>
        <dbReference type="ChEBI" id="CHEBI:15377"/>
        <dbReference type="ChEBI" id="CHEBI:15378"/>
        <dbReference type="ChEBI" id="CHEBI:28938"/>
        <dbReference type="ChEBI" id="CHEBI:74411"/>
        <dbReference type="ChEBI" id="CHEBI:82852"/>
        <dbReference type="EC" id="3.5.4.33"/>
    </reaction>
</comment>
<reference evidence="10 11" key="1">
    <citation type="submission" date="2022-10" db="EMBL/GenBank/DDBJ databases">
        <title>Sinirhodobacter sp. nov., isolated from ocean surface sediments.</title>
        <authorList>
            <person name="He W."/>
            <person name="Wang L."/>
            <person name="Zhang D.-F."/>
        </authorList>
    </citation>
    <scope>NUCLEOTIDE SEQUENCE [LARGE SCALE GENOMIC DNA]</scope>
    <source>
        <strain evidence="10 11">WL0115</strain>
    </source>
</reference>
<evidence type="ECO:0000256" key="8">
    <source>
        <dbReference type="HAMAP-Rule" id="MF_00972"/>
    </source>
</evidence>